<dbReference type="Pfam" id="PF08246">
    <property type="entry name" value="Inhibitor_I29"/>
    <property type="match status" value="1"/>
</dbReference>
<protein>
    <recommendedName>
        <fullName evidence="6">KDEL-tailed cysteine endopeptidase</fullName>
    </recommendedName>
</protein>
<organism evidence="4">
    <name type="scientific">Salvia splendens</name>
    <name type="common">Scarlet sage</name>
    <dbReference type="NCBI Taxonomy" id="180675"/>
    <lineage>
        <taxon>Eukaryota</taxon>
        <taxon>Viridiplantae</taxon>
        <taxon>Streptophyta</taxon>
        <taxon>Embryophyta</taxon>
        <taxon>Tracheophyta</taxon>
        <taxon>Spermatophyta</taxon>
        <taxon>Magnoliopsida</taxon>
        <taxon>eudicotyledons</taxon>
        <taxon>Gunneridae</taxon>
        <taxon>Pentapetalae</taxon>
        <taxon>asterids</taxon>
        <taxon>lamiids</taxon>
        <taxon>Lamiales</taxon>
        <taxon>Lamiaceae</taxon>
        <taxon>Nepetoideae</taxon>
        <taxon>Mentheae</taxon>
        <taxon>Salviinae</taxon>
        <taxon>Salvia</taxon>
        <taxon>Salvia subgen. Calosphace</taxon>
        <taxon>core Calosphace</taxon>
    </lineage>
</organism>
<feature type="domain" description="Cathepsin propeptide inhibitor" evidence="3">
    <location>
        <begin position="5"/>
        <end position="62"/>
    </location>
</feature>
<evidence type="ECO:0000313" key="4">
    <source>
        <dbReference type="EMBL" id="KAG6391491.1"/>
    </source>
</evidence>
<dbReference type="Pfam" id="PF00112">
    <property type="entry name" value="Peptidase_C1"/>
    <property type="match status" value="1"/>
</dbReference>
<accession>A0A8X8WBD5</accession>
<comment type="caution">
    <text evidence="4">The sequence shown here is derived from an EMBL/GenBank/DDBJ whole genome shotgun (WGS) entry which is preliminary data.</text>
</comment>
<dbReference type="AlphaFoldDB" id="A0A8X8WBD5"/>
<dbReference type="InterPro" id="IPR000668">
    <property type="entry name" value="Peptidase_C1A_C"/>
</dbReference>
<dbReference type="InterPro" id="IPR038765">
    <property type="entry name" value="Papain-like_cys_pep_sf"/>
</dbReference>
<reference evidence="4" key="1">
    <citation type="submission" date="2018-01" db="EMBL/GenBank/DDBJ databases">
        <authorList>
            <person name="Mao J.F."/>
        </authorList>
    </citation>
    <scope>NUCLEOTIDE SEQUENCE</scope>
    <source>
        <strain evidence="4">Huo1</strain>
        <tissue evidence="4">Leaf</tissue>
    </source>
</reference>
<gene>
    <name evidence="4" type="ORF">SASPL_149246</name>
</gene>
<keyword evidence="5" id="KW-1185">Reference proteome</keyword>
<dbReference type="GO" id="GO:0006508">
    <property type="term" value="P:proteolysis"/>
    <property type="evidence" value="ECO:0007669"/>
    <property type="project" value="InterPro"/>
</dbReference>
<dbReference type="Proteomes" id="UP000298416">
    <property type="component" value="Unassembled WGS sequence"/>
</dbReference>
<dbReference type="InterPro" id="IPR013128">
    <property type="entry name" value="Peptidase_C1A"/>
</dbReference>
<dbReference type="PANTHER" id="PTHR12411">
    <property type="entry name" value="CYSTEINE PROTEASE FAMILY C1-RELATED"/>
    <property type="match status" value="1"/>
</dbReference>
<dbReference type="SMART" id="SM00645">
    <property type="entry name" value="Pept_C1"/>
    <property type="match status" value="1"/>
</dbReference>
<proteinExistence type="inferred from homology"/>
<sequence>MSIKHEKWMTQHGFSYENEKVKQTRFQIFKDNVQHIERHNQEGNHTYKLGINKFADLTNEEFLAKYARSCMPSFKVRLSNQSTYEYKDMKDVPPSLDWRDHNAVTAVGDQGSCGRLIQLSEKRILDCNYYHEDCNGGRMDHAVEFVRKNGGLSSDIDYPYTGNQGACANNKPSSLSSVITGFSCIPNYNEAALLAAVANQPVSVNIDLKPKPPTCSVCTLPIKTFLGYGQTTLNVLSSTARHAFFLLQHPVLWSGECIDRILSHDASYVDSSLCLLFEHPKRQPELTPEGDVFFGDWNRRCGVCDWKLFSYVENHRQAQRMMVEASQNASSPFGRWPVRVGSRQAFVCLLGSMQEACVEEDGLGVMSDDVPSSLSPRLLVVLAIFARINRIVVHFSPKAQQDSCILHKNTKFSV</sequence>
<dbReference type="InterPro" id="IPR013201">
    <property type="entry name" value="Prot_inhib_I29"/>
</dbReference>
<name>A0A8X8WBD5_SALSN</name>
<evidence type="ECO:0008006" key="6">
    <source>
        <dbReference type="Google" id="ProtNLM"/>
    </source>
</evidence>
<evidence type="ECO:0000256" key="1">
    <source>
        <dbReference type="ARBA" id="ARBA00008455"/>
    </source>
</evidence>
<dbReference type="SMART" id="SM00848">
    <property type="entry name" value="Inhibitor_I29"/>
    <property type="match status" value="1"/>
</dbReference>
<reference evidence="4" key="2">
    <citation type="submission" date="2020-08" db="EMBL/GenBank/DDBJ databases">
        <title>Plant Genome Project.</title>
        <authorList>
            <person name="Zhang R.-G."/>
        </authorList>
    </citation>
    <scope>NUCLEOTIDE SEQUENCE</scope>
    <source>
        <strain evidence="4">Huo1</strain>
        <tissue evidence="4">Leaf</tissue>
    </source>
</reference>
<evidence type="ECO:0000259" key="2">
    <source>
        <dbReference type="SMART" id="SM00645"/>
    </source>
</evidence>
<dbReference type="Gene3D" id="3.90.70.10">
    <property type="entry name" value="Cysteine proteinases"/>
    <property type="match status" value="1"/>
</dbReference>
<evidence type="ECO:0000313" key="5">
    <source>
        <dbReference type="Proteomes" id="UP000298416"/>
    </source>
</evidence>
<comment type="similarity">
    <text evidence="1">Belongs to the peptidase C1 family.</text>
</comment>
<dbReference type="SUPFAM" id="SSF54001">
    <property type="entry name" value="Cysteine proteinases"/>
    <property type="match status" value="1"/>
</dbReference>
<evidence type="ECO:0000259" key="3">
    <source>
        <dbReference type="SMART" id="SM00848"/>
    </source>
</evidence>
<feature type="domain" description="Peptidase C1A papain C-terminal" evidence="2">
    <location>
        <begin position="92"/>
        <end position="247"/>
    </location>
</feature>
<dbReference type="GO" id="GO:0008234">
    <property type="term" value="F:cysteine-type peptidase activity"/>
    <property type="evidence" value="ECO:0007669"/>
    <property type="project" value="InterPro"/>
</dbReference>
<dbReference type="EMBL" id="PNBA02000019">
    <property type="protein sequence ID" value="KAG6391491.1"/>
    <property type="molecule type" value="Genomic_DNA"/>
</dbReference>